<dbReference type="SMART" id="SM00993">
    <property type="entry name" value="YL1_C"/>
    <property type="match status" value="1"/>
</dbReference>
<dbReference type="Proteomes" id="UP000241769">
    <property type="component" value="Unassembled WGS sequence"/>
</dbReference>
<comment type="caution">
    <text evidence="4">The sequence shown here is derived from an EMBL/GenBank/DDBJ whole genome shotgun (WGS) entry which is preliminary data.</text>
</comment>
<dbReference type="PANTHER" id="PTHR13275">
    <property type="entry name" value="YL-1 PROTEIN TRANSCRIPTION FACTOR-LIKE 1"/>
    <property type="match status" value="1"/>
</dbReference>
<evidence type="ECO:0000259" key="3">
    <source>
        <dbReference type="SMART" id="SM00993"/>
    </source>
</evidence>
<comment type="similarity">
    <text evidence="1">Belongs to the VPS72/YL1 family.</text>
</comment>
<evidence type="ECO:0000256" key="1">
    <source>
        <dbReference type="ARBA" id="ARBA00006832"/>
    </source>
</evidence>
<evidence type="ECO:0000313" key="4">
    <source>
        <dbReference type="EMBL" id="PRP79728.1"/>
    </source>
</evidence>
<name>A0A2P6N706_9EUKA</name>
<dbReference type="PANTHER" id="PTHR13275:SF4">
    <property type="entry name" value="VACUOLAR PROTEIN SORTING-ASSOCIATED PROTEIN 72 HOMOLOG"/>
    <property type="match status" value="1"/>
</dbReference>
<sequence>MSKEEEENTKKELPSRSSRARLGALLEQEDPGADDEFWNQPYFQEEANDAFFEVEEEEEDVVDADFDEPEGPEFDPDPEQQDEKDPDAKKRKLNVYVDPKGAKAKKAEKLKAAREKKKQVKTEEEAYHTDDNDGEMEDDNMMETEEKEEVIPMGGKKRSSIGDTDRQVRASTSMATKEGNEYRKQTIKDQQKKKKKQTRTRQVKKMTQEQMLEEAKVTEQYNTESLAILQAIEEEKKARAIVKTDNKIPIITFHSKGGLDTIHFSDPSIYPSIFTQNPPAQPTRGVCAITGLPARFIEPKTNTPYANLQAYRIIKERYLKTEEEKYDKKLSQLTALLEEKKKQKEINMKKMGEKIAT</sequence>
<dbReference type="InParanoid" id="A0A2P6N706"/>
<gene>
    <name evidence="4" type="ORF">PROFUN_12662</name>
</gene>
<feature type="region of interest" description="Disordered" evidence="2">
    <location>
        <begin position="1"/>
        <end position="207"/>
    </location>
</feature>
<feature type="compositionally biased region" description="Basic and acidic residues" evidence="2">
    <location>
        <begin position="120"/>
        <end position="131"/>
    </location>
</feature>
<keyword evidence="5" id="KW-1185">Reference proteome</keyword>
<organism evidence="4 5">
    <name type="scientific">Planoprotostelium fungivorum</name>
    <dbReference type="NCBI Taxonomy" id="1890364"/>
    <lineage>
        <taxon>Eukaryota</taxon>
        <taxon>Amoebozoa</taxon>
        <taxon>Evosea</taxon>
        <taxon>Variosea</taxon>
        <taxon>Cavosteliida</taxon>
        <taxon>Cavosteliaceae</taxon>
        <taxon>Planoprotostelium</taxon>
    </lineage>
</organism>
<protein>
    <recommendedName>
        <fullName evidence="3">Vps72/YL1 C-terminal domain-containing protein</fullName>
    </recommendedName>
</protein>
<feature type="compositionally biased region" description="Basic residues" evidence="2">
    <location>
        <begin position="191"/>
        <end position="204"/>
    </location>
</feature>
<feature type="compositionally biased region" description="Basic and acidic residues" evidence="2">
    <location>
        <begin position="178"/>
        <end position="190"/>
    </location>
</feature>
<reference evidence="4 5" key="1">
    <citation type="journal article" date="2018" name="Genome Biol. Evol.">
        <title>Multiple Roots of Fruiting Body Formation in Amoebozoa.</title>
        <authorList>
            <person name="Hillmann F."/>
            <person name="Forbes G."/>
            <person name="Novohradska S."/>
            <person name="Ferling I."/>
            <person name="Riege K."/>
            <person name="Groth M."/>
            <person name="Westermann M."/>
            <person name="Marz M."/>
            <person name="Spaller T."/>
            <person name="Winckler T."/>
            <person name="Schaap P."/>
            <person name="Glockner G."/>
        </authorList>
    </citation>
    <scope>NUCLEOTIDE SEQUENCE [LARGE SCALE GENOMIC DNA]</scope>
    <source>
        <strain evidence="4 5">Jena</strain>
    </source>
</reference>
<dbReference type="GO" id="GO:0005634">
    <property type="term" value="C:nucleus"/>
    <property type="evidence" value="ECO:0007669"/>
    <property type="project" value="TreeGrafter"/>
</dbReference>
<dbReference type="Pfam" id="PF05764">
    <property type="entry name" value="YL1"/>
    <property type="match status" value="1"/>
</dbReference>
<feature type="compositionally biased region" description="Acidic residues" evidence="2">
    <location>
        <begin position="132"/>
        <end position="148"/>
    </location>
</feature>
<evidence type="ECO:0000313" key="5">
    <source>
        <dbReference type="Proteomes" id="UP000241769"/>
    </source>
</evidence>
<accession>A0A2P6N706</accession>
<dbReference type="AlphaFoldDB" id="A0A2P6N706"/>
<feature type="compositionally biased region" description="Basic and acidic residues" evidence="2">
    <location>
        <begin position="1"/>
        <end position="14"/>
    </location>
</feature>
<evidence type="ECO:0000256" key="2">
    <source>
        <dbReference type="SAM" id="MobiDB-lite"/>
    </source>
</evidence>
<feature type="compositionally biased region" description="Acidic residues" evidence="2">
    <location>
        <begin position="27"/>
        <end position="37"/>
    </location>
</feature>
<dbReference type="InterPro" id="IPR013272">
    <property type="entry name" value="Vps72/YL1_C"/>
</dbReference>
<proteinExistence type="inferred from homology"/>
<dbReference type="OrthoDB" id="21585at2759"/>
<dbReference type="InterPro" id="IPR046757">
    <property type="entry name" value="YL1_N"/>
</dbReference>
<feature type="domain" description="Vps72/YL1 C-terminal" evidence="3">
    <location>
        <begin position="285"/>
        <end position="314"/>
    </location>
</feature>
<dbReference type="EMBL" id="MDYQ01000173">
    <property type="protein sequence ID" value="PRP79728.1"/>
    <property type="molecule type" value="Genomic_DNA"/>
</dbReference>
<feature type="compositionally biased region" description="Acidic residues" evidence="2">
    <location>
        <begin position="46"/>
        <end position="80"/>
    </location>
</feature>
<dbReference type="STRING" id="1890364.A0A2P6N706"/>
<dbReference type="Pfam" id="PF08265">
    <property type="entry name" value="YL1_C"/>
    <property type="match status" value="1"/>
</dbReference>